<evidence type="ECO:0000256" key="2">
    <source>
        <dbReference type="ARBA" id="ARBA00022552"/>
    </source>
</evidence>
<dbReference type="InterPro" id="IPR003682">
    <property type="entry name" value="rRNA_ssu_MeTfrase_G"/>
</dbReference>
<dbReference type="SUPFAM" id="SSF53335">
    <property type="entry name" value="S-adenosyl-L-methionine-dependent methyltransferases"/>
    <property type="match status" value="1"/>
</dbReference>
<dbReference type="GO" id="GO:0070043">
    <property type="term" value="F:rRNA (guanine-N7-)-methyltransferase activity"/>
    <property type="evidence" value="ECO:0007669"/>
    <property type="project" value="UniProtKB-UniRule"/>
</dbReference>
<evidence type="ECO:0000313" key="8">
    <source>
        <dbReference type="Proteomes" id="UP000192042"/>
    </source>
</evidence>
<evidence type="ECO:0000256" key="6">
    <source>
        <dbReference type="HAMAP-Rule" id="MF_00074"/>
    </source>
</evidence>
<sequence length="228" mass="25178">MFHVEHEGDLERFLIHSAEKMGIALTGIQSAQFMRYLSQLLHWNRTINLTSISNPREIVIKHFIDSLIPISTIPFPHQAQLVDVGTGAGFPGIPLKIVRSDLRVKLIEPNKKKCSFLSALIGTLKLADVEVFSGTIQEYAARSDASAQVITARALRLDEMQPELVSLALPAGKIVLYRTEPLALPDLPAELAIETQQKFELPEDAGERVITVLSAENKPGCSTWNSQS</sequence>
<dbReference type="GO" id="GO:0005829">
    <property type="term" value="C:cytosol"/>
    <property type="evidence" value="ECO:0007669"/>
    <property type="project" value="TreeGrafter"/>
</dbReference>
<dbReference type="HAMAP" id="MF_00074">
    <property type="entry name" value="16SrRNA_methyltr_G"/>
    <property type="match status" value="1"/>
</dbReference>
<comment type="function">
    <text evidence="6">Specifically methylates the N7 position of a guanine in 16S rRNA.</text>
</comment>
<evidence type="ECO:0000256" key="4">
    <source>
        <dbReference type="ARBA" id="ARBA00022679"/>
    </source>
</evidence>
<feature type="binding site" evidence="6">
    <location>
        <begin position="136"/>
        <end position="137"/>
    </location>
    <ligand>
        <name>S-adenosyl-L-methionine</name>
        <dbReference type="ChEBI" id="CHEBI:59789"/>
    </ligand>
</feature>
<dbReference type="KEGG" id="nja:NSJP_1411"/>
<keyword evidence="4 6" id="KW-0808">Transferase</keyword>
<evidence type="ECO:0000313" key="7">
    <source>
        <dbReference type="EMBL" id="SLM47583.1"/>
    </source>
</evidence>
<dbReference type="PANTHER" id="PTHR31760:SF0">
    <property type="entry name" value="S-ADENOSYL-L-METHIONINE-DEPENDENT METHYLTRANSFERASES SUPERFAMILY PROTEIN"/>
    <property type="match status" value="1"/>
</dbReference>
<keyword evidence="3 6" id="KW-0489">Methyltransferase</keyword>
<feature type="binding site" evidence="6">
    <location>
        <position position="90"/>
    </location>
    <ligand>
        <name>S-adenosyl-L-methionine</name>
        <dbReference type="ChEBI" id="CHEBI:59789"/>
    </ligand>
</feature>
<dbReference type="Gene3D" id="3.40.50.150">
    <property type="entry name" value="Vaccinia Virus protein VP39"/>
    <property type="match status" value="1"/>
</dbReference>
<dbReference type="InterPro" id="IPR029063">
    <property type="entry name" value="SAM-dependent_MTases_sf"/>
</dbReference>
<comment type="subcellular location">
    <subcellularLocation>
        <location evidence="6">Cytoplasm</location>
    </subcellularLocation>
</comment>
<feature type="binding site" evidence="6">
    <location>
        <position position="153"/>
    </location>
    <ligand>
        <name>S-adenosyl-L-methionine</name>
        <dbReference type="ChEBI" id="CHEBI:59789"/>
    </ligand>
</feature>
<comment type="caution">
    <text evidence="6">Lacks conserved residue(s) required for the propagation of feature annotation.</text>
</comment>
<feature type="binding site" evidence="6">
    <location>
        <position position="85"/>
    </location>
    <ligand>
        <name>S-adenosyl-L-methionine</name>
        <dbReference type="ChEBI" id="CHEBI:59789"/>
    </ligand>
</feature>
<protein>
    <recommendedName>
        <fullName evidence="6">Ribosomal RNA small subunit methyltransferase G</fullName>
        <ecNumber evidence="6">2.1.1.-</ecNumber>
    </recommendedName>
    <alternativeName>
        <fullName evidence="6">16S rRNA 7-methylguanosine methyltransferase</fullName>
        <shortName evidence="6">16S rRNA m7G methyltransferase</shortName>
    </alternativeName>
</protein>
<comment type="similarity">
    <text evidence="6">Belongs to the methyltransferase superfamily. RNA methyltransferase RsmG family.</text>
</comment>
<dbReference type="Pfam" id="PF02527">
    <property type="entry name" value="GidB"/>
    <property type="match status" value="1"/>
</dbReference>
<gene>
    <name evidence="6" type="primary">rsmG</name>
    <name evidence="7" type="ORF">NSJP_1411</name>
</gene>
<dbReference type="STRING" id="1325564.NSJP_1411"/>
<name>A0A1W1I434_9BACT</name>
<reference evidence="7 8" key="1">
    <citation type="submission" date="2017-03" db="EMBL/GenBank/DDBJ databases">
        <authorList>
            <person name="Afonso C.L."/>
            <person name="Miller P.J."/>
            <person name="Scott M.A."/>
            <person name="Spackman E."/>
            <person name="Goraichik I."/>
            <person name="Dimitrov K.M."/>
            <person name="Suarez D.L."/>
            <person name="Swayne D.E."/>
        </authorList>
    </citation>
    <scope>NUCLEOTIDE SEQUENCE [LARGE SCALE GENOMIC DNA]</scope>
    <source>
        <strain evidence="7">Genome sequencing of Nitrospira japonica strain NJ11</strain>
    </source>
</reference>
<organism evidence="7 8">
    <name type="scientific">Nitrospira japonica</name>
    <dbReference type="NCBI Taxonomy" id="1325564"/>
    <lineage>
        <taxon>Bacteria</taxon>
        <taxon>Pseudomonadati</taxon>
        <taxon>Nitrospirota</taxon>
        <taxon>Nitrospiria</taxon>
        <taxon>Nitrospirales</taxon>
        <taxon>Nitrospiraceae</taxon>
        <taxon>Nitrospira</taxon>
    </lineage>
</organism>
<proteinExistence type="inferred from homology"/>
<keyword evidence="1 6" id="KW-0963">Cytoplasm</keyword>
<keyword evidence="2 6" id="KW-0698">rRNA processing</keyword>
<dbReference type="NCBIfam" id="TIGR00138">
    <property type="entry name" value="rsmG_gidB"/>
    <property type="match status" value="1"/>
</dbReference>
<keyword evidence="8" id="KW-1185">Reference proteome</keyword>
<evidence type="ECO:0000256" key="1">
    <source>
        <dbReference type="ARBA" id="ARBA00022490"/>
    </source>
</evidence>
<accession>A0A1W1I434</accession>
<dbReference type="EMBL" id="LT828648">
    <property type="protein sequence ID" value="SLM47583.1"/>
    <property type="molecule type" value="Genomic_DNA"/>
</dbReference>
<dbReference type="Proteomes" id="UP000192042">
    <property type="component" value="Chromosome I"/>
</dbReference>
<dbReference type="EC" id="2.1.1.-" evidence="6"/>
<keyword evidence="5 6" id="KW-0949">S-adenosyl-L-methionine</keyword>
<dbReference type="PANTHER" id="PTHR31760">
    <property type="entry name" value="S-ADENOSYL-L-METHIONINE-DEPENDENT METHYLTRANSFERASES SUPERFAMILY PROTEIN"/>
    <property type="match status" value="1"/>
</dbReference>
<evidence type="ECO:0000256" key="5">
    <source>
        <dbReference type="ARBA" id="ARBA00022691"/>
    </source>
</evidence>
<evidence type="ECO:0000256" key="3">
    <source>
        <dbReference type="ARBA" id="ARBA00022603"/>
    </source>
</evidence>
<dbReference type="AlphaFoldDB" id="A0A1W1I434"/>